<protein>
    <submittedName>
        <fullName evidence="1">DUF2798 domain-containing protein</fullName>
    </submittedName>
</protein>
<dbReference type="Proteomes" id="UP001596422">
    <property type="component" value="Unassembled WGS sequence"/>
</dbReference>
<comment type="caution">
    <text evidence="1">The sequence shown here is derived from an EMBL/GenBank/DDBJ whole genome shotgun (WGS) entry which is preliminary data.</text>
</comment>
<evidence type="ECO:0000313" key="2">
    <source>
        <dbReference type="Proteomes" id="UP001596422"/>
    </source>
</evidence>
<keyword evidence="2" id="KW-1185">Reference proteome</keyword>
<evidence type="ECO:0000313" key="1">
    <source>
        <dbReference type="EMBL" id="MFC6672681.1"/>
    </source>
</evidence>
<reference evidence="2" key="1">
    <citation type="journal article" date="2019" name="Int. J. Syst. Evol. Microbiol.">
        <title>The Global Catalogue of Microorganisms (GCM) 10K type strain sequencing project: providing services to taxonomists for standard genome sequencing and annotation.</title>
        <authorList>
            <consortium name="The Broad Institute Genomics Platform"/>
            <consortium name="The Broad Institute Genome Sequencing Center for Infectious Disease"/>
            <person name="Wu L."/>
            <person name="Ma J."/>
        </authorList>
    </citation>
    <scope>NUCLEOTIDE SEQUENCE [LARGE SCALE GENOMIC DNA]</scope>
    <source>
        <strain evidence="2">NBRC 111756</strain>
    </source>
</reference>
<accession>A0ABW2A5L9</accession>
<dbReference type="EMBL" id="JBHSWE010000001">
    <property type="protein sequence ID" value="MFC6672681.1"/>
    <property type="molecule type" value="Genomic_DNA"/>
</dbReference>
<proteinExistence type="predicted"/>
<gene>
    <name evidence="1" type="ORF">ACFQDL_23345</name>
</gene>
<dbReference type="InterPro" id="IPR021529">
    <property type="entry name" value="DUF2798"/>
</dbReference>
<name>A0ABW2A5L9_9GAMM</name>
<dbReference type="Pfam" id="PF11391">
    <property type="entry name" value="DUF2798"/>
    <property type="match status" value="1"/>
</dbReference>
<dbReference type="RefSeq" id="WP_379913284.1">
    <property type="nucleotide sequence ID" value="NZ_JBHSWE010000001.1"/>
</dbReference>
<sequence>MSIYMVTIMTGLITWINTGMDEGFYSRWWRSIYIAWPIAFLLIRVGAPRLQLIAEKLVK</sequence>
<organism evidence="1 2">
    <name type="scientific">Marinobacterium aestuariivivens</name>
    <dbReference type="NCBI Taxonomy" id="1698799"/>
    <lineage>
        <taxon>Bacteria</taxon>
        <taxon>Pseudomonadati</taxon>
        <taxon>Pseudomonadota</taxon>
        <taxon>Gammaproteobacteria</taxon>
        <taxon>Oceanospirillales</taxon>
        <taxon>Oceanospirillaceae</taxon>
        <taxon>Marinobacterium</taxon>
    </lineage>
</organism>